<organism evidence="4 5">
    <name type="scientific">Kingella potus</name>
    <dbReference type="NCBI Taxonomy" id="265175"/>
    <lineage>
        <taxon>Bacteria</taxon>
        <taxon>Pseudomonadati</taxon>
        <taxon>Pseudomonadota</taxon>
        <taxon>Betaproteobacteria</taxon>
        <taxon>Neisseriales</taxon>
        <taxon>Neisseriaceae</taxon>
        <taxon>Kingella</taxon>
    </lineage>
</organism>
<keyword evidence="1" id="KW-0677">Repeat</keyword>
<dbReference type="PANTHER" id="PTHR24189:SF50">
    <property type="entry name" value="ANKYRIN REPEAT AND SOCS BOX PROTEIN 2"/>
    <property type="match status" value="1"/>
</dbReference>
<keyword evidence="5" id="KW-1185">Reference proteome</keyword>
<dbReference type="Gene3D" id="1.25.40.20">
    <property type="entry name" value="Ankyrin repeat-containing domain"/>
    <property type="match status" value="1"/>
</dbReference>
<dbReference type="EMBL" id="UGJJ01000001">
    <property type="protein sequence ID" value="STR00838.1"/>
    <property type="molecule type" value="Genomic_DNA"/>
</dbReference>
<feature type="repeat" description="ANK" evidence="3">
    <location>
        <begin position="171"/>
        <end position="203"/>
    </location>
</feature>
<dbReference type="PROSITE" id="PS50088">
    <property type="entry name" value="ANK_REPEAT"/>
    <property type="match status" value="1"/>
</dbReference>
<dbReference type="OrthoDB" id="9812708at2"/>
<dbReference type="Pfam" id="PF12796">
    <property type="entry name" value="Ank_2"/>
    <property type="match status" value="2"/>
</dbReference>
<evidence type="ECO:0000313" key="5">
    <source>
        <dbReference type="Proteomes" id="UP000254293"/>
    </source>
</evidence>
<dbReference type="SUPFAM" id="SSF48403">
    <property type="entry name" value="Ankyrin repeat"/>
    <property type="match status" value="1"/>
</dbReference>
<name>A0A377R254_9NEIS</name>
<dbReference type="InterPro" id="IPR050745">
    <property type="entry name" value="Multifunctional_regulatory"/>
</dbReference>
<dbReference type="Proteomes" id="UP000254293">
    <property type="component" value="Unassembled WGS sequence"/>
</dbReference>
<proteinExistence type="predicted"/>
<dbReference type="PANTHER" id="PTHR24189">
    <property type="entry name" value="MYOTROPHIN"/>
    <property type="match status" value="1"/>
</dbReference>
<evidence type="ECO:0000256" key="3">
    <source>
        <dbReference type="PROSITE-ProRule" id="PRU00023"/>
    </source>
</evidence>
<evidence type="ECO:0000256" key="2">
    <source>
        <dbReference type="ARBA" id="ARBA00023043"/>
    </source>
</evidence>
<dbReference type="AlphaFoldDB" id="A0A377R254"/>
<dbReference type="RefSeq" id="WP_115308057.1">
    <property type="nucleotide sequence ID" value="NZ_CP091516.1"/>
</dbReference>
<keyword evidence="2 3" id="KW-0040">ANK repeat</keyword>
<gene>
    <name evidence="4" type="ORF">NCTC13336_01062</name>
</gene>
<sequence>MPQPDRETLFPVLMNEDTAAMDTLLADGWRVNYVLKDTNGSYELPSTLAVKYRKINTLAWLIAHGGIDTNPNCPTLIDAARYGDEAGLRLLLAHGADINARTPLGVNALDIAIYGKHYALLPVLLELGYDIAADDTTLREAVFDKDHRAIDFLLAHGADPNRIGLSTAFSDNESPLTVAAWVNDFPAVQKLVAHGADVCHKDKKGKRAYNHAVAKKNTEMAQFLKELEPEEWHSEEQRLLELKSYKLPAALIEILRRPEAERRFALPGLPDPRWIQFTHITATSEVKWHGYKLLDLLSGVDNYSAEGFLMWYPKGKCLASLDWEHQEFRELGSMKDFLANPSAVIAKVFEAPTFSAED</sequence>
<dbReference type="InterPro" id="IPR002110">
    <property type="entry name" value="Ankyrin_rpt"/>
</dbReference>
<accession>A0A377R254</accession>
<evidence type="ECO:0000313" key="4">
    <source>
        <dbReference type="EMBL" id="STR00838.1"/>
    </source>
</evidence>
<evidence type="ECO:0000256" key="1">
    <source>
        <dbReference type="ARBA" id="ARBA00022737"/>
    </source>
</evidence>
<protein>
    <submittedName>
        <fullName evidence="4">Ribulose-5-phosphate 4-epimerase and related epimerases and aldolases</fullName>
    </submittedName>
</protein>
<dbReference type="InterPro" id="IPR036770">
    <property type="entry name" value="Ankyrin_rpt-contain_sf"/>
</dbReference>
<reference evidence="4 5" key="1">
    <citation type="submission" date="2018-06" db="EMBL/GenBank/DDBJ databases">
        <authorList>
            <consortium name="Pathogen Informatics"/>
            <person name="Doyle S."/>
        </authorList>
    </citation>
    <scope>NUCLEOTIDE SEQUENCE [LARGE SCALE GENOMIC DNA]</scope>
    <source>
        <strain evidence="4 5">NCTC13336</strain>
    </source>
</reference>
<dbReference type="SMART" id="SM00248">
    <property type="entry name" value="ANK"/>
    <property type="match status" value="4"/>
</dbReference>